<sequence length="267" mass="30261">MLQSPCPDTPTFPHLLRTWRRKRRLSQFDLALESGVSQRHLSFLESGRAKPSRAMILQLSETLAVPLRERNGWLVAAGFAPLFQARPLDDPQMNQVLGAVRMMLSNHEPYPAVAIDRAWNLRLSNGPFDRLVESLGENIWARLGTGPRNMMRLFFHPEGLRPWVANWEMAGPLVWHRACRESESNGSQEMKVLLEELSPYQEAGTLSLPEEAALLPVLPLILEKGNRRFSFFTVIATFGTAQDVTTDELRIESLFPADDATERLFQA</sequence>
<organism evidence="2 3">
    <name type="scientific">Candidatus Geothrix odensensis</name>
    <dbReference type="NCBI Taxonomy" id="2954440"/>
    <lineage>
        <taxon>Bacteria</taxon>
        <taxon>Pseudomonadati</taxon>
        <taxon>Acidobacteriota</taxon>
        <taxon>Holophagae</taxon>
        <taxon>Holophagales</taxon>
        <taxon>Holophagaceae</taxon>
        <taxon>Geothrix</taxon>
    </lineage>
</organism>
<dbReference type="EMBL" id="JADKCH010000007">
    <property type="protein sequence ID" value="MBK8572630.1"/>
    <property type="molecule type" value="Genomic_DNA"/>
</dbReference>
<protein>
    <submittedName>
        <fullName evidence="2">Helix-turn-helix domain-containing protein</fullName>
    </submittedName>
</protein>
<dbReference type="GO" id="GO:0003677">
    <property type="term" value="F:DNA binding"/>
    <property type="evidence" value="ECO:0007669"/>
    <property type="project" value="InterPro"/>
</dbReference>
<name>A0A936K6Y1_9BACT</name>
<dbReference type="AlphaFoldDB" id="A0A936K6Y1"/>
<gene>
    <name evidence="2" type="ORF">IPN91_08285</name>
</gene>
<dbReference type="SMART" id="SM00530">
    <property type="entry name" value="HTH_XRE"/>
    <property type="match status" value="1"/>
</dbReference>
<evidence type="ECO:0000259" key="1">
    <source>
        <dbReference type="PROSITE" id="PS50943"/>
    </source>
</evidence>
<dbReference type="Pfam" id="PF17765">
    <property type="entry name" value="MLTR_LBD"/>
    <property type="match status" value="1"/>
</dbReference>
<accession>A0A936K6Y1</accession>
<comment type="caution">
    <text evidence="2">The sequence shown here is derived from an EMBL/GenBank/DDBJ whole genome shotgun (WGS) entry which is preliminary data.</text>
</comment>
<dbReference type="Pfam" id="PF01381">
    <property type="entry name" value="HTH_3"/>
    <property type="match status" value="1"/>
</dbReference>
<feature type="domain" description="HTH cro/C1-type" evidence="1">
    <location>
        <begin position="16"/>
        <end position="70"/>
    </location>
</feature>
<dbReference type="Gene3D" id="3.30.450.180">
    <property type="match status" value="1"/>
</dbReference>
<dbReference type="Gene3D" id="1.10.260.40">
    <property type="entry name" value="lambda repressor-like DNA-binding domains"/>
    <property type="match status" value="1"/>
</dbReference>
<dbReference type="SUPFAM" id="SSF47413">
    <property type="entry name" value="lambda repressor-like DNA-binding domains"/>
    <property type="match status" value="1"/>
</dbReference>
<dbReference type="InterPro" id="IPR010982">
    <property type="entry name" value="Lambda_DNA-bd_dom_sf"/>
</dbReference>
<evidence type="ECO:0000313" key="2">
    <source>
        <dbReference type="EMBL" id="MBK8572630.1"/>
    </source>
</evidence>
<proteinExistence type="predicted"/>
<dbReference type="InterPro" id="IPR001387">
    <property type="entry name" value="Cro/C1-type_HTH"/>
</dbReference>
<dbReference type="Proteomes" id="UP000709959">
    <property type="component" value="Unassembled WGS sequence"/>
</dbReference>
<evidence type="ECO:0000313" key="3">
    <source>
        <dbReference type="Proteomes" id="UP000709959"/>
    </source>
</evidence>
<dbReference type="PANTHER" id="PTHR35010:SF4">
    <property type="entry name" value="BLL5781 PROTEIN"/>
    <property type="match status" value="1"/>
</dbReference>
<dbReference type="PROSITE" id="PS50943">
    <property type="entry name" value="HTH_CROC1"/>
    <property type="match status" value="1"/>
</dbReference>
<dbReference type="PANTHER" id="PTHR35010">
    <property type="entry name" value="BLL4672 PROTEIN-RELATED"/>
    <property type="match status" value="1"/>
</dbReference>
<dbReference type="InterPro" id="IPR041413">
    <property type="entry name" value="MLTR_LBD"/>
</dbReference>
<reference evidence="2 3" key="1">
    <citation type="submission" date="2020-10" db="EMBL/GenBank/DDBJ databases">
        <title>Connecting structure to function with the recovery of over 1000 high-quality activated sludge metagenome-assembled genomes encoding full-length rRNA genes using long-read sequencing.</title>
        <authorList>
            <person name="Singleton C.M."/>
            <person name="Petriglieri F."/>
            <person name="Kristensen J.M."/>
            <person name="Kirkegaard R.H."/>
            <person name="Michaelsen T.Y."/>
            <person name="Andersen M.H."/>
            <person name="Karst S.M."/>
            <person name="Dueholm M.S."/>
            <person name="Nielsen P.H."/>
            <person name="Albertsen M."/>
        </authorList>
    </citation>
    <scope>NUCLEOTIDE SEQUENCE [LARGE SCALE GENOMIC DNA]</scope>
    <source>
        <strain evidence="2">OdNE_18-Q3-R46-58_MAXAC.008</strain>
    </source>
</reference>
<dbReference type="CDD" id="cd00093">
    <property type="entry name" value="HTH_XRE"/>
    <property type="match status" value="1"/>
</dbReference>